<dbReference type="SUPFAM" id="SSF54980">
    <property type="entry name" value="EF-G C-terminal domain-like"/>
    <property type="match status" value="2"/>
</dbReference>
<organism evidence="5">
    <name type="scientific">marine sediment metagenome</name>
    <dbReference type="NCBI Taxonomy" id="412755"/>
    <lineage>
        <taxon>unclassified sequences</taxon>
        <taxon>metagenomes</taxon>
        <taxon>ecological metagenomes</taxon>
    </lineage>
</organism>
<keyword evidence="1" id="KW-0547">Nucleotide-binding</keyword>
<reference evidence="5" key="1">
    <citation type="journal article" date="2014" name="Front. Microbiol.">
        <title>High frequency of phylogenetically diverse reductive dehalogenase-homologous genes in deep subseafloor sedimentary metagenomes.</title>
        <authorList>
            <person name="Kawai M."/>
            <person name="Futagami T."/>
            <person name="Toyoda A."/>
            <person name="Takaki Y."/>
            <person name="Nishi S."/>
            <person name="Hori S."/>
            <person name="Arai W."/>
            <person name="Tsubouchi T."/>
            <person name="Morono Y."/>
            <person name="Uchiyama I."/>
            <person name="Ito T."/>
            <person name="Fujiyama A."/>
            <person name="Inagaki F."/>
            <person name="Takami H."/>
        </authorList>
    </citation>
    <scope>NUCLEOTIDE SEQUENCE</scope>
    <source>
        <strain evidence="5">Expedition CK06-06</strain>
    </source>
</reference>
<dbReference type="AlphaFoldDB" id="X1R8V6"/>
<dbReference type="PANTHER" id="PTHR43261:SF6">
    <property type="entry name" value="ELONGATION FACTOR G-LIKE PROTEIN"/>
    <property type="match status" value="1"/>
</dbReference>
<dbReference type="Gene3D" id="3.30.70.870">
    <property type="entry name" value="Elongation Factor G (Translational Gtpase), domain 3"/>
    <property type="match status" value="1"/>
</dbReference>
<dbReference type="Pfam" id="PF03764">
    <property type="entry name" value="EFG_IV"/>
    <property type="match status" value="1"/>
</dbReference>
<dbReference type="GO" id="GO:0003746">
    <property type="term" value="F:translation elongation factor activity"/>
    <property type="evidence" value="ECO:0007669"/>
    <property type="project" value="InterPro"/>
</dbReference>
<dbReference type="PANTHER" id="PTHR43261">
    <property type="entry name" value="TRANSLATION ELONGATION FACTOR G-RELATED"/>
    <property type="match status" value="1"/>
</dbReference>
<dbReference type="EMBL" id="BARW01001754">
    <property type="protein sequence ID" value="GAI63451.1"/>
    <property type="molecule type" value="Genomic_DNA"/>
</dbReference>
<feature type="domain" description="Elongation factor EFG" evidence="3">
    <location>
        <begin position="267"/>
        <end position="354"/>
    </location>
</feature>
<proteinExistence type="predicted"/>
<dbReference type="Gene3D" id="3.30.230.10">
    <property type="match status" value="1"/>
</dbReference>
<dbReference type="InterPro" id="IPR047872">
    <property type="entry name" value="EFG_IV"/>
</dbReference>
<sequence length="363" mass="39130">GGIDSNSQVWNAMRSGVERIGQLFILRGKTQEPVSQLGAGDIGAVAKLSLTNTGDTLCSQAQPVKIVPILFPEPTFSEAVYPKTKADLDKLGAALSRLSEEDPTLQVHREADTGETILSGLGETHLEVAAEKMLRKFGVGVGLDPPQVPYKETVTTSAKAEYKHKKQTGGHGQYGHVLLELAPLPRGSTPEFASKVVGGSIPRNYIPAVEKGVNEALHEGVLARYPVVDIKTTVYDGSYHPVDSSEICFKIAGAGALKKGLSQGQPILLEPIMNIRVEVPESYTGDVIGDLNTKRARVQGMNPEAGNNVIEAQVPLAEILRYTIDLKTMTQGRGSYNAEFSHYEEVPSHIAQKIIAERQTKKA</sequence>
<dbReference type="FunFam" id="3.30.70.240:FF:000001">
    <property type="entry name" value="Elongation factor G"/>
    <property type="match status" value="1"/>
</dbReference>
<accession>X1R8V6</accession>
<dbReference type="InterPro" id="IPR005517">
    <property type="entry name" value="Transl_elong_EFG/EF2_IV"/>
</dbReference>
<evidence type="ECO:0000313" key="5">
    <source>
        <dbReference type="EMBL" id="GAI63451.1"/>
    </source>
</evidence>
<dbReference type="InterPro" id="IPR035647">
    <property type="entry name" value="EFG_III/V"/>
</dbReference>
<dbReference type="SMART" id="SM00838">
    <property type="entry name" value="EFG_C"/>
    <property type="match status" value="1"/>
</dbReference>
<dbReference type="Pfam" id="PF00679">
    <property type="entry name" value="EFG_C"/>
    <property type="match status" value="1"/>
</dbReference>
<dbReference type="InterPro" id="IPR014721">
    <property type="entry name" value="Ribsml_uS5_D2-typ_fold_subgr"/>
</dbReference>
<dbReference type="FunFam" id="3.30.230.10:FF:000003">
    <property type="entry name" value="Elongation factor G"/>
    <property type="match status" value="1"/>
</dbReference>
<dbReference type="InterPro" id="IPR035649">
    <property type="entry name" value="EFG_V"/>
</dbReference>
<dbReference type="FunFam" id="3.30.70.870:FF:000002">
    <property type="entry name" value="Translation elongation factor 2"/>
    <property type="match status" value="1"/>
</dbReference>
<dbReference type="SUPFAM" id="SSF54211">
    <property type="entry name" value="Ribosomal protein S5 domain 2-like"/>
    <property type="match status" value="1"/>
</dbReference>
<dbReference type="GO" id="GO:0005525">
    <property type="term" value="F:GTP binding"/>
    <property type="evidence" value="ECO:0007669"/>
    <property type="project" value="UniProtKB-KW"/>
</dbReference>
<evidence type="ECO:0008006" key="6">
    <source>
        <dbReference type="Google" id="ProtNLM"/>
    </source>
</evidence>
<dbReference type="SUPFAM" id="SSF50447">
    <property type="entry name" value="Translation proteins"/>
    <property type="match status" value="1"/>
</dbReference>
<dbReference type="Pfam" id="PF14492">
    <property type="entry name" value="EFG_III"/>
    <property type="match status" value="1"/>
</dbReference>
<dbReference type="CDD" id="cd03713">
    <property type="entry name" value="EFG_mtEFG_C"/>
    <property type="match status" value="1"/>
</dbReference>
<dbReference type="InterPro" id="IPR009000">
    <property type="entry name" value="Transl_B-barrel_sf"/>
</dbReference>
<dbReference type="InterPro" id="IPR041095">
    <property type="entry name" value="EFG_II"/>
</dbReference>
<feature type="non-terminal residue" evidence="5">
    <location>
        <position position="1"/>
    </location>
</feature>
<protein>
    <recommendedName>
        <fullName evidence="6">Elongation factor G</fullName>
    </recommendedName>
</protein>
<dbReference type="CDD" id="cd01434">
    <property type="entry name" value="EFG_mtEFG1_IV"/>
    <property type="match status" value="1"/>
</dbReference>
<evidence type="ECO:0000256" key="1">
    <source>
        <dbReference type="ARBA" id="ARBA00022741"/>
    </source>
</evidence>
<dbReference type="SMART" id="SM00889">
    <property type="entry name" value="EFG_IV"/>
    <property type="match status" value="1"/>
</dbReference>
<keyword evidence="2" id="KW-0342">GTP-binding</keyword>
<dbReference type="GO" id="GO:0032790">
    <property type="term" value="P:ribosome disassembly"/>
    <property type="evidence" value="ECO:0007669"/>
    <property type="project" value="TreeGrafter"/>
</dbReference>
<name>X1R8V6_9ZZZZ</name>
<comment type="caution">
    <text evidence="5">The sequence shown here is derived from an EMBL/GenBank/DDBJ whole genome shotgun (WGS) entry which is preliminary data.</text>
</comment>
<dbReference type="InterPro" id="IPR000640">
    <property type="entry name" value="EFG_V-like"/>
</dbReference>
<evidence type="ECO:0000259" key="3">
    <source>
        <dbReference type="SMART" id="SM00838"/>
    </source>
</evidence>
<dbReference type="InterPro" id="IPR020568">
    <property type="entry name" value="Ribosomal_Su5_D2-typ_SF"/>
</dbReference>
<dbReference type="Gene3D" id="3.30.70.240">
    <property type="match status" value="1"/>
</dbReference>
<evidence type="ECO:0000259" key="4">
    <source>
        <dbReference type="SMART" id="SM00889"/>
    </source>
</evidence>
<dbReference type="CDD" id="cd16262">
    <property type="entry name" value="EFG_III"/>
    <property type="match status" value="1"/>
</dbReference>
<feature type="domain" description="Translation elongation factor EFG/EF2" evidence="4">
    <location>
        <begin position="147"/>
        <end position="265"/>
    </location>
</feature>
<evidence type="ECO:0000256" key="2">
    <source>
        <dbReference type="ARBA" id="ARBA00023134"/>
    </source>
</evidence>
<gene>
    <name evidence="5" type="ORF">S12H4_05345</name>
</gene>
<dbReference type="InterPro" id="IPR009022">
    <property type="entry name" value="EFG_III"/>
</dbReference>
<dbReference type="Gene3D" id="2.40.30.10">
    <property type="entry name" value="Translation factors"/>
    <property type="match status" value="1"/>
</dbReference>